<dbReference type="Proteomes" id="UP001055439">
    <property type="component" value="Chromosome 3"/>
</dbReference>
<proteinExistence type="predicted"/>
<evidence type="ECO:0000256" key="1">
    <source>
        <dbReference type="SAM" id="MobiDB-lite"/>
    </source>
</evidence>
<dbReference type="PANTHER" id="PTHR45979">
    <property type="entry name" value="PAP/OAS1 SUBSTRATE-BINDING DOMAIN SUPERFAMILY"/>
    <property type="match status" value="1"/>
</dbReference>
<sequence length="553" mass="61351">MGDHGGCAQLSGSLPNGLLSEVTAKLTRVLDADRWLKVEGQTAELIARIQPNQPSEEHRNAVANYVQRLILKCFSCRAISSGYLVLLHLAKIGQIGEEHLAETDDGLHNATSEVLANNPNIFRINNPSVVSCAQSQIYYRKQINSRLTNQHETSNSLSGSVQTDKSQKLLNSNCSVNDQEELSRFQFARTRYSPELTEVSIDSSQGRHQRVIETEKIQFPAKIDSDNRRKNLRSEFIDNQSSKCSLDACISVRQTLCRKNLEVASYANVVLKSYHGDVGFTAMEELASVSEKLEMQSNVDNLESFNDDSAVTELNSENNGHGNPNEDDVVLSEGSNFGDGGPQIHLDGKNKNWMVEQNNKLGREGRRLTKENYNDPFQAKTSSGSDLQSNFRSSNTRFSTLSWASSSRSKPASEYLRDQSAAKFPRTFVATGPPVPFLMLPFGDFTSNSGNPDGYAKQIYREEEPGVFQDYADEAPRYRGGTGTDLPNSLTESEMDCVAYANRKKKVFLLEIIDNQVQETMKGTVTITMMILRIEVGLAQNRELLVVGMGATA</sequence>
<keyword evidence="3" id="KW-1185">Reference proteome</keyword>
<accession>A0A9E7FH90</accession>
<protein>
    <submittedName>
        <fullName evidence="2">Nucleotidyltransferase domain</fullName>
    </submittedName>
</protein>
<name>A0A9E7FH90_9LILI</name>
<organism evidence="2 3">
    <name type="scientific">Musa troglodytarum</name>
    <name type="common">fe'i banana</name>
    <dbReference type="NCBI Taxonomy" id="320322"/>
    <lineage>
        <taxon>Eukaryota</taxon>
        <taxon>Viridiplantae</taxon>
        <taxon>Streptophyta</taxon>
        <taxon>Embryophyta</taxon>
        <taxon>Tracheophyta</taxon>
        <taxon>Spermatophyta</taxon>
        <taxon>Magnoliopsida</taxon>
        <taxon>Liliopsida</taxon>
        <taxon>Zingiberales</taxon>
        <taxon>Musaceae</taxon>
        <taxon>Musa</taxon>
    </lineage>
</organism>
<evidence type="ECO:0000313" key="3">
    <source>
        <dbReference type="Proteomes" id="UP001055439"/>
    </source>
</evidence>
<feature type="compositionally biased region" description="Polar residues" evidence="1">
    <location>
        <begin position="312"/>
        <end position="322"/>
    </location>
</feature>
<evidence type="ECO:0000313" key="2">
    <source>
        <dbReference type="EMBL" id="URD94191.1"/>
    </source>
</evidence>
<dbReference type="PANTHER" id="PTHR45979:SF30">
    <property type="entry name" value="NUCLEOTIDYLTRANSFERASE"/>
    <property type="match status" value="1"/>
</dbReference>
<gene>
    <name evidence="2" type="ORF">MUK42_24611</name>
</gene>
<dbReference type="OrthoDB" id="273917at2759"/>
<dbReference type="AlphaFoldDB" id="A0A9E7FH90"/>
<reference evidence="2" key="1">
    <citation type="submission" date="2022-05" db="EMBL/GenBank/DDBJ databases">
        <title>The Musa troglodytarum L. genome provides insights into the mechanism of non-climacteric behaviour and enrichment of carotenoids.</title>
        <authorList>
            <person name="Wang J."/>
        </authorList>
    </citation>
    <scope>NUCLEOTIDE SEQUENCE</scope>
    <source>
        <tissue evidence="2">Leaf</tissue>
    </source>
</reference>
<feature type="region of interest" description="Disordered" evidence="1">
    <location>
        <begin position="312"/>
        <end position="348"/>
    </location>
</feature>
<dbReference type="EMBL" id="CP097505">
    <property type="protein sequence ID" value="URD94191.1"/>
    <property type="molecule type" value="Genomic_DNA"/>
</dbReference>
<dbReference type="InterPro" id="IPR058921">
    <property type="entry name" value="PAP/OAS1-rel"/>
</dbReference>